<accession>A0A0P9J4K3</accession>
<dbReference type="RefSeq" id="WP_409348896.1">
    <property type="nucleotide sequence ID" value="NZ_LJPM01000326.1"/>
</dbReference>
<reference evidence="4 5" key="1">
    <citation type="submission" date="2015-09" db="EMBL/GenBank/DDBJ databases">
        <title>Genome announcement of multiple Pseudomonas syringae strains.</title>
        <authorList>
            <person name="Thakur S."/>
            <person name="Wang P.W."/>
            <person name="Gong Y."/>
            <person name="Weir B.S."/>
            <person name="Guttman D.S."/>
        </authorList>
    </citation>
    <scope>NUCLEOTIDE SEQUENCE [LARGE SCALE GENOMIC DNA]</scope>
    <source>
        <strain evidence="4 5">ICMP2802</strain>
    </source>
</reference>
<evidence type="ECO:0000256" key="2">
    <source>
        <dbReference type="ARBA" id="ARBA00022525"/>
    </source>
</evidence>
<dbReference type="InterPro" id="IPR050557">
    <property type="entry name" value="RTX_toxin/Mannuronan_C5-epim"/>
</dbReference>
<proteinExistence type="predicted"/>
<dbReference type="Gene3D" id="2.150.10.10">
    <property type="entry name" value="Serralysin-like metalloprotease, C-terminal"/>
    <property type="match status" value="2"/>
</dbReference>
<dbReference type="GO" id="GO:0005509">
    <property type="term" value="F:calcium ion binding"/>
    <property type="evidence" value="ECO:0007669"/>
    <property type="project" value="InterPro"/>
</dbReference>
<dbReference type="InterPro" id="IPR018511">
    <property type="entry name" value="Hemolysin-typ_Ca-bd_CS"/>
</dbReference>
<comment type="subcellular location">
    <subcellularLocation>
        <location evidence="1">Secreted</location>
    </subcellularLocation>
</comment>
<evidence type="ECO:0000313" key="5">
    <source>
        <dbReference type="Proteomes" id="UP000050297"/>
    </source>
</evidence>
<dbReference type="AlphaFoldDB" id="A0A0P9J4K3"/>
<dbReference type="PATRIC" id="fig|199198.5.peg.3828"/>
<keyword evidence="3" id="KW-0106">Calcium</keyword>
<dbReference type="Proteomes" id="UP000050297">
    <property type="component" value="Unassembled WGS sequence"/>
</dbReference>
<evidence type="ECO:0000256" key="3">
    <source>
        <dbReference type="ARBA" id="ARBA00022837"/>
    </source>
</evidence>
<dbReference type="SUPFAM" id="SSF51120">
    <property type="entry name" value="beta-Roll"/>
    <property type="match status" value="1"/>
</dbReference>
<dbReference type="InterPro" id="IPR011049">
    <property type="entry name" value="Serralysin-like_metalloprot_C"/>
</dbReference>
<protein>
    <submittedName>
        <fullName evidence="4">Putative hemolysin-type calcium-binding region</fullName>
    </submittedName>
</protein>
<comment type="caution">
    <text evidence="4">The sequence shown here is derived from an EMBL/GenBank/DDBJ whole genome shotgun (WGS) entry which is preliminary data.</text>
</comment>
<dbReference type="PROSITE" id="PS00330">
    <property type="entry name" value="HEMOLYSIN_CALCIUM"/>
    <property type="match status" value="2"/>
</dbReference>
<dbReference type="PRINTS" id="PR00313">
    <property type="entry name" value="CABNDNGRPT"/>
</dbReference>
<dbReference type="EMBL" id="LJPM01000326">
    <property type="protein sequence ID" value="KPW18223.1"/>
    <property type="molecule type" value="Genomic_DNA"/>
</dbReference>
<dbReference type="InterPro" id="IPR001343">
    <property type="entry name" value="Hemolysn_Ca-bd"/>
</dbReference>
<organism evidence="4 5">
    <name type="scientific">Pseudomonas syringae pv. aceris</name>
    <dbReference type="NCBI Taxonomy" id="199198"/>
    <lineage>
        <taxon>Bacteria</taxon>
        <taxon>Pseudomonadati</taxon>
        <taxon>Pseudomonadota</taxon>
        <taxon>Gammaproteobacteria</taxon>
        <taxon>Pseudomonadales</taxon>
        <taxon>Pseudomonadaceae</taxon>
        <taxon>Pseudomonas</taxon>
        <taxon>Pseudomonas syringae</taxon>
    </lineage>
</organism>
<dbReference type="GO" id="GO:0005576">
    <property type="term" value="C:extracellular region"/>
    <property type="evidence" value="ECO:0007669"/>
    <property type="project" value="UniProtKB-SubCell"/>
</dbReference>
<gene>
    <name evidence="4" type="ORF">ALO91_02706</name>
</gene>
<evidence type="ECO:0000313" key="4">
    <source>
        <dbReference type="EMBL" id="KPW18223.1"/>
    </source>
</evidence>
<name>A0A0P9J4K3_PSESX</name>
<dbReference type="PANTHER" id="PTHR38340:SF1">
    <property type="entry name" value="S-LAYER PROTEIN"/>
    <property type="match status" value="1"/>
</dbReference>
<feature type="non-terminal residue" evidence="4">
    <location>
        <position position="1"/>
    </location>
</feature>
<dbReference type="PANTHER" id="PTHR38340">
    <property type="entry name" value="S-LAYER PROTEIN"/>
    <property type="match status" value="1"/>
</dbReference>
<keyword evidence="2" id="KW-0964">Secreted</keyword>
<evidence type="ECO:0000256" key="1">
    <source>
        <dbReference type="ARBA" id="ARBA00004613"/>
    </source>
</evidence>
<dbReference type="Pfam" id="PF00353">
    <property type="entry name" value="HemolysinCabind"/>
    <property type="match status" value="2"/>
</dbReference>
<sequence>AADRVVETNTDAQVGGVDTVYSSLASYTLGANLENLVINSSGAANATGNALDNLIYAGAGDNVMDGRDGNDTVSYLFATAGVTVALNTSAQQATGGSGLDTLKGTENLIGSQFADTLTGNKNANTLSGGDGNDTLSGGAGDDVLIGGSGADTLIGGTGADHYVFNGISDTGLGGLRDIINGFKTVEGDKLDFSGFDARPLTDSHDAFVFIGNAAFSANNSGELRFADGVLYGNIDDNVGADFEIQLTGVQTLQTADIIV</sequence>